<sequence>MTTPTKEWTHHQSGHYLRNGRSSQRTPPYDRTCFVNQMLEGAIQRIDKRSARYLAEILRRDLGKDECLRIVELEYAIHETIKDPLGPKAGPSRLVPLVAMARVSHANRLRNDNLRDVTFLYHSDECNDKELHQDMKAIKRAVVHAVLTSDSLSRTFCALITAEELKRMYKTLSYNIIVCDNTEPAACVQIPLPEIQVDHKDVDPAFSATLSPELSIGATSTHPELDVSALPEVGAIDLNANPGLDSAISLDDANTDDATQWLRAYHNKPEEKPEVQSGQWLHHNYGTGVEDLPNPGGAPRKKTYQPGDSRHWWIFPSSR</sequence>
<feature type="region of interest" description="Disordered" evidence="1">
    <location>
        <begin position="1"/>
        <end position="28"/>
    </location>
</feature>
<feature type="non-terminal residue" evidence="2">
    <location>
        <position position="319"/>
    </location>
</feature>
<dbReference type="EMBL" id="JAVRRA010017245">
    <property type="protein sequence ID" value="KAK5200674.1"/>
    <property type="molecule type" value="Genomic_DNA"/>
</dbReference>
<keyword evidence="3" id="KW-1185">Reference proteome</keyword>
<comment type="caution">
    <text evidence="2">The sequence shown here is derived from an EMBL/GenBank/DDBJ whole genome shotgun (WGS) entry which is preliminary data.</text>
</comment>
<reference evidence="2 3" key="1">
    <citation type="submission" date="2023-08" db="EMBL/GenBank/DDBJ databases">
        <title>Black Yeasts Isolated from many extreme environments.</title>
        <authorList>
            <person name="Coleine C."/>
            <person name="Stajich J.E."/>
            <person name="Selbmann L."/>
        </authorList>
    </citation>
    <scope>NUCLEOTIDE SEQUENCE [LARGE SCALE GENOMIC DNA]</scope>
    <source>
        <strain evidence="2 3">CCFEE 536</strain>
    </source>
</reference>
<organism evidence="2 3">
    <name type="scientific">Cryomyces antarcticus</name>
    <dbReference type="NCBI Taxonomy" id="329879"/>
    <lineage>
        <taxon>Eukaryota</taxon>
        <taxon>Fungi</taxon>
        <taxon>Dikarya</taxon>
        <taxon>Ascomycota</taxon>
        <taxon>Pezizomycotina</taxon>
        <taxon>Dothideomycetes</taxon>
        <taxon>Dothideomycetes incertae sedis</taxon>
        <taxon>Cryomyces</taxon>
    </lineage>
</organism>
<gene>
    <name evidence="2" type="ORF">LTR16_005300</name>
</gene>
<accession>A0ABR0LMH7</accession>
<dbReference type="Proteomes" id="UP001357485">
    <property type="component" value="Unassembled WGS sequence"/>
</dbReference>
<name>A0ABR0LMH7_9PEZI</name>
<evidence type="ECO:0000256" key="1">
    <source>
        <dbReference type="SAM" id="MobiDB-lite"/>
    </source>
</evidence>
<feature type="region of interest" description="Disordered" evidence="1">
    <location>
        <begin position="284"/>
        <end position="309"/>
    </location>
</feature>
<protein>
    <submittedName>
        <fullName evidence="2">Uncharacterized protein</fullName>
    </submittedName>
</protein>
<proteinExistence type="predicted"/>
<evidence type="ECO:0000313" key="2">
    <source>
        <dbReference type="EMBL" id="KAK5200674.1"/>
    </source>
</evidence>
<evidence type="ECO:0000313" key="3">
    <source>
        <dbReference type="Proteomes" id="UP001357485"/>
    </source>
</evidence>